<comment type="caution">
    <text evidence="9">The sequence shown here is derived from an EMBL/GenBank/DDBJ whole genome shotgun (WGS) entry which is preliminary data.</text>
</comment>
<evidence type="ECO:0000256" key="2">
    <source>
        <dbReference type="ARBA" id="ARBA00022448"/>
    </source>
</evidence>
<accession>A0A9E5JK22</accession>
<keyword evidence="5 6" id="KW-0472">Membrane</keyword>
<dbReference type="OrthoDB" id="3233284at2"/>
<keyword evidence="3 6" id="KW-0812">Transmembrane</keyword>
<dbReference type="Gene3D" id="1.10.3720.10">
    <property type="entry name" value="MetI-like"/>
    <property type="match status" value="1"/>
</dbReference>
<feature type="region of interest" description="Disordered" evidence="7">
    <location>
        <begin position="218"/>
        <end position="237"/>
    </location>
</feature>
<protein>
    <submittedName>
        <fullName evidence="9">ABC transporter permease</fullName>
    </submittedName>
</protein>
<dbReference type="GO" id="GO:0031460">
    <property type="term" value="P:glycine betaine transport"/>
    <property type="evidence" value="ECO:0007669"/>
    <property type="project" value="TreeGrafter"/>
</dbReference>
<feature type="transmembrane region" description="Helical" evidence="6">
    <location>
        <begin position="46"/>
        <end position="69"/>
    </location>
</feature>
<evidence type="ECO:0000256" key="1">
    <source>
        <dbReference type="ARBA" id="ARBA00004141"/>
    </source>
</evidence>
<gene>
    <name evidence="9" type="ORF">FK219_000895</name>
</gene>
<feature type="transmembrane region" description="Helical" evidence="6">
    <location>
        <begin position="81"/>
        <end position="100"/>
    </location>
</feature>
<organism evidence="9 10">
    <name type="scientific">Microcella pacifica</name>
    <dbReference type="NCBI Taxonomy" id="2591847"/>
    <lineage>
        <taxon>Bacteria</taxon>
        <taxon>Bacillati</taxon>
        <taxon>Actinomycetota</taxon>
        <taxon>Actinomycetes</taxon>
        <taxon>Micrococcales</taxon>
        <taxon>Microbacteriaceae</taxon>
        <taxon>Microcella</taxon>
    </lineage>
</organism>
<dbReference type="SUPFAM" id="SSF161098">
    <property type="entry name" value="MetI-like"/>
    <property type="match status" value="1"/>
</dbReference>
<dbReference type="Pfam" id="PF00528">
    <property type="entry name" value="BPD_transp_1"/>
    <property type="match status" value="1"/>
</dbReference>
<evidence type="ECO:0000256" key="7">
    <source>
        <dbReference type="SAM" id="MobiDB-lite"/>
    </source>
</evidence>
<feature type="domain" description="ABC transmembrane type-1" evidence="8">
    <location>
        <begin position="15"/>
        <end position="197"/>
    </location>
</feature>
<dbReference type="InterPro" id="IPR051204">
    <property type="entry name" value="ABC_transp_perm/SBD"/>
</dbReference>
<dbReference type="EMBL" id="VIKT02000001">
    <property type="protein sequence ID" value="NHF61808.1"/>
    <property type="molecule type" value="Genomic_DNA"/>
</dbReference>
<evidence type="ECO:0000256" key="3">
    <source>
        <dbReference type="ARBA" id="ARBA00022692"/>
    </source>
</evidence>
<feature type="transmembrane region" description="Helical" evidence="6">
    <location>
        <begin position="21"/>
        <end position="40"/>
    </location>
</feature>
<feature type="transmembrane region" description="Helical" evidence="6">
    <location>
        <begin position="132"/>
        <end position="158"/>
    </location>
</feature>
<keyword evidence="10" id="KW-1185">Reference proteome</keyword>
<evidence type="ECO:0000256" key="4">
    <source>
        <dbReference type="ARBA" id="ARBA00022989"/>
    </source>
</evidence>
<dbReference type="InterPro" id="IPR000515">
    <property type="entry name" value="MetI-like"/>
</dbReference>
<proteinExistence type="inferred from homology"/>
<name>A0A9E5JK22_9MICO</name>
<dbReference type="GO" id="GO:0055085">
    <property type="term" value="P:transmembrane transport"/>
    <property type="evidence" value="ECO:0007669"/>
    <property type="project" value="InterPro"/>
</dbReference>
<dbReference type="GO" id="GO:0005886">
    <property type="term" value="C:plasma membrane"/>
    <property type="evidence" value="ECO:0007669"/>
    <property type="project" value="UniProtKB-SubCell"/>
</dbReference>
<evidence type="ECO:0000313" key="10">
    <source>
        <dbReference type="Proteomes" id="UP000818266"/>
    </source>
</evidence>
<dbReference type="CDD" id="cd06261">
    <property type="entry name" value="TM_PBP2"/>
    <property type="match status" value="1"/>
</dbReference>
<evidence type="ECO:0000313" key="9">
    <source>
        <dbReference type="EMBL" id="NHF61808.1"/>
    </source>
</evidence>
<dbReference type="PANTHER" id="PTHR30177:SF4">
    <property type="entry name" value="OSMOPROTECTANT IMPORT PERMEASE PROTEIN OSMW"/>
    <property type="match status" value="1"/>
</dbReference>
<keyword evidence="4 6" id="KW-1133">Transmembrane helix</keyword>
<dbReference type="PANTHER" id="PTHR30177">
    <property type="entry name" value="GLYCINE BETAINE/L-PROLINE TRANSPORT SYSTEM PERMEASE PROTEIN PROW"/>
    <property type="match status" value="1"/>
</dbReference>
<dbReference type="RefSeq" id="WP_152582002.1">
    <property type="nucleotide sequence ID" value="NZ_JAVJPO010000019.1"/>
</dbReference>
<feature type="transmembrane region" description="Helical" evidence="6">
    <location>
        <begin position="179"/>
        <end position="205"/>
    </location>
</feature>
<dbReference type="Proteomes" id="UP000818266">
    <property type="component" value="Unassembled WGS sequence"/>
</dbReference>
<comment type="similarity">
    <text evidence="6">Belongs to the binding-protein-dependent transport system permease family.</text>
</comment>
<comment type="subcellular location">
    <subcellularLocation>
        <location evidence="6">Cell membrane</location>
        <topology evidence="6">Multi-pass membrane protein</topology>
    </subcellularLocation>
    <subcellularLocation>
        <location evidence="1">Membrane</location>
        <topology evidence="1">Multi-pass membrane protein</topology>
    </subcellularLocation>
</comment>
<evidence type="ECO:0000256" key="5">
    <source>
        <dbReference type="ARBA" id="ARBA00023136"/>
    </source>
</evidence>
<dbReference type="InterPro" id="IPR035906">
    <property type="entry name" value="MetI-like_sf"/>
</dbReference>
<keyword evidence="2 6" id="KW-0813">Transport</keyword>
<reference evidence="9 10" key="1">
    <citation type="submission" date="2020-03" db="EMBL/GenBank/DDBJ databases">
        <title>Chryseoglobus sp. isolated from a deep-sea seamount.</title>
        <authorList>
            <person name="Zhang D.-C."/>
        </authorList>
    </citation>
    <scope>NUCLEOTIDE SEQUENCE [LARGE SCALE GENOMIC DNA]</scope>
    <source>
        <strain evidence="9 10">KN1116</strain>
    </source>
</reference>
<dbReference type="AlphaFoldDB" id="A0A9E5JK22"/>
<evidence type="ECO:0000259" key="8">
    <source>
        <dbReference type="PROSITE" id="PS50928"/>
    </source>
</evidence>
<sequence>MSWTLDNLDLVAELTLSHIRLSVVPIVLSFVIAVPLGWVANRNPTLRAVTISAGSLLYTIPSLPLFVILPYILGTRVLSEVNVLVALTIYGVAVMVRSAADALASVDKDTRQAATAVGYSSWTRFWRVELPLAGPVLLAGLRVVSVSTIALVSVGAIIGSRNLGYLFLNGRQRNNLEEILIGIVASILIALLFDVILVALGRVLMPWQTTAPLRLLARQPSPPRQRGGASWSSSSAR</sequence>
<evidence type="ECO:0000256" key="6">
    <source>
        <dbReference type="RuleBase" id="RU363032"/>
    </source>
</evidence>
<dbReference type="PROSITE" id="PS50928">
    <property type="entry name" value="ABC_TM1"/>
    <property type="match status" value="1"/>
</dbReference>